<feature type="region of interest" description="Disordered" evidence="1">
    <location>
        <begin position="177"/>
        <end position="196"/>
    </location>
</feature>
<name>A0A2T0K8C7_9ACTN</name>
<protein>
    <submittedName>
        <fullName evidence="3">Oxidoreductase family protein</fullName>
    </submittedName>
</protein>
<dbReference type="InterPro" id="IPR051397">
    <property type="entry name" value="Zn-ADH-like_protein"/>
</dbReference>
<dbReference type="Proteomes" id="UP000239415">
    <property type="component" value="Unassembled WGS sequence"/>
</dbReference>
<proteinExistence type="predicted"/>
<organism evidence="3 4">
    <name type="scientific">Actinoplanes italicus</name>
    <dbReference type="NCBI Taxonomy" id="113567"/>
    <lineage>
        <taxon>Bacteria</taxon>
        <taxon>Bacillati</taxon>
        <taxon>Actinomycetota</taxon>
        <taxon>Actinomycetes</taxon>
        <taxon>Micromonosporales</taxon>
        <taxon>Micromonosporaceae</taxon>
        <taxon>Actinoplanes</taxon>
    </lineage>
</organism>
<sequence length="314" mass="32912">MPLSREVRVAAVPAGLPRPTDLTVTETPVPDPGPGQVLVRNRWFTVFAALRTLLAGVTGAPFPGLGPGDTLFGPAIGEVVSAPDGDLKPGEFVQHMLGWREYALVAAADCRPLGTDLPDPAVHLSQGVTAYGALTRAAPVRPGDTVLVTGGAGAVGSIAGRIARLLGAVRDRHLSADPQADHDDRIQRARRREDPRRVGGLATLRAGRVPARHRGRYRPGAAGVARCPHRTVPGRRAGVRPLATRETPWRTARSASLDRRSAEAAPAAGSRTAGSGRTGATRHLPRGVASLTHRRSRIPAGAGSAVRPGRATRR</sequence>
<keyword evidence="4" id="KW-1185">Reference proteome</keyword>
<dbReference type="SUPFAM" id="SSF51735">
    <property type="entry name" value="NAD(P)-binding Rossmann-fold domains"/>
    <property type="match status" value="1"/>
</dbReference>
<feature type="domain" description="Oxidoreductase N-terminal" evidence="2">
    <location>
        <begin position="5"/>
        <end position="111"/>
    </location>
</feature>
<dbReference type="InterPro" id="IPR041694">
    <property type="entry name" value="ADH_N_2"/>
</dbReference>
<comment type="caution">
    <text evidence="3">The sequence shown here is derived from an EMBL/GenBank/DDBJ whole genome shotgun (WGS) entry which is preliminary data.</text>
</comment>
<evidence type="ECO:0000313" key="3">
    <source>
        <dbReference type="EMBL" id="PRX19335.1"/>
    </source>
</evidence>
<dbReference type="SUPFAM" id="SSF50129">
    <property type="entry name" value="GroES-like"/>
    <property type="match status" value="1"/>
</dbReference>
<dbReference type="PANTHER" id="PTHR43677">
    <property type="entry name" value="SHORT-CHAIN DEHYDROGENASE/REDUCTASE"/>
    <property type="match status" value="1"/>
</dbReference>
<feature type="region of interest" description="Disordered" evidence="1">
    <location>
        <begin position="213"/>
        <end position="314"/>
    </location>
</feature>
<dbReference type="InterPro" id="IPR036291">
    <property type="entry name" value="NAD(P)-bd_dom_sf"/>
</dbReference>
<dbReference type="InterPro" id="IPR011032">
    <property type="entry name" value="GroES-like_sf"/>
</dbReference>
<accession>A0A2T0K8C7</accession>
<evidence type="ECO:0000313" key="4">
    <source>
        <dbReference type="Proteomes" id="UP000239415"/>
    </source>
</evidence>
<dbReference type="AlphaFoldDB" id="A0A2T0K8C7"/>
<dbReference type="PANTHER" id="PTHR43677:SF4">
    <property type="entry name" value="QUINONE OXIDOREDUCTASE-LIKE PROTEIN 2"/>
    <property type="match status" value="1"/>
</dbReference>
<dbReference type="Pfam" id="PF16884">
    <property type="entry name" value="ADH_N_2"/>
    <property type="match status" value="1"/>
</dbReference>
<dbReference type="EMBL" id="PVMZ01000010">
    <property type="protein sequence ID" value="PRX19335.1"/>
    <property type="molecule type" value="Genomic_DNA"/>
</dbReference>
<gene>
    <name evidence="3" type="ORF">CLV67_11087</name>
</gene>
<dbReference type="Gene3D" id="3.40.50.720">
    <property type="entry name" value="NAD(P)-binding Rossmann-like Domain"/>
    <property type="match status" value="1"/>
</dbReference>
<evidence type="ECO:0000256" key="1">
    <source>
        <dbReference type="SAM" id="MobiDB-lite"/>
    </source>
</evidence>
<dbReference type="OrthoDB" id="9805663at2"/>
<dbReference type="GO" id="GO:0016491">
    <property type="term" value="F:oxidoreductase activity"/>
    <property type="evidence" value="ECO:0007669"/>
    <property type="project" value="TreeGrafter"/>
</dbReference>
<evidence type="ECO:0000259" key="2">
    <source>
        <dbReference type="Pfam" id="PF16884"/>
    </source>
</evidence>
<dbReference type="Gene3D" id="3.90.180.10">
    <property type="entry name" value="Medium-chain alcohol dehydrogenases, catalytic domain"/>
    <property type="match status" value="1"/>
</dbReference>
<reference evidence="3 4" key="1">
    <citation type="submission" date="2018-03" db="EMBL/GenBank/DDBJ databases">
        <title>Genomic Encyclopedia of Archaeal and Bacterial Type Strains, Phase II (KMG-II): from individual species to whole genera.</title>
        <authorList>
            <person name="Goeker M."/>
        </authorList>
    </citation>
    <scope>NUCLEOTIDE SEQUENCE [LARGE SCALE GENOMIC DNA]</scope>
    <source>
        <strain evidence="3 4">DSM 43146</strain>
    </source>
</reference>